<evidence type="ECO:0000313" key="6">
    <source>
        <dbReference type="Proteomes" id="UP000054217"/>
    </source>
</evidence>
<evidence type="ECO:0000256" key="1">
    <source>
        <dbReference type="ARBA" id="ARBA00022729"/>
    </source>
</evidence>
<name>A0A0C3PCP8_PISTI</name>
<accession>A0A0C3PCP8</accession>
<reference evidence="6" key="2">
    <citation type="submission" date="2015-01" db="EMBL/GenBank/DDBJ databases">
        <title>Evolutionary Origins and Diversification of the Mycorrhizal Mutualists.</title>
        <authorList>
            <consortium name="DOE Joint Genome Institute"/>
            <consortium name="Mycorrhizal Genomics Consortium"/>
            <person name="Kohler A."/>
            <person name="Kuo A."/>
            <person name="Nagy L.G."/>
            <person name="Floudas D."/>
            <person name="Copeland A."/>
            <person name="Barry K.W."/>
            <person name="Cichocki N."/>
            <person name="Veneault-Fourrey C."/>
            <person name="LaButti K."/>
            <person name="Lindquist E.A."/>
            <person name="Lipzen A."/>
            <person name="Lundell T."/>
            <person name="Morin E."/>
            <person name="Murat C."/>
            <person name="Riley R."/>
            <person name="Ohm R."/>
            <person name="Sun H."/>
            <person name="Tunlid A."/>
            <person name="Henrissat B."/>
            <person name="Grigoriev I.V."/>
            <person name="Hibbett D.S."/>
            <person name="Martin F."/>
        </authorList>
    </citation>
    <scope>NUCLEOTIDE SEQUENCE [LARGE SCALE GENOMIC DNA]</scope>
    <source>
        <strain evidence="6">Marx 270</strain>
    </source>
</reference>
<dbReference type="Proteomes" id="UP000054217">
    <property type="component" value="Unassembled WGS sequence"/>
</dbReference>
<dbReference type="OrthoDB" id="5420143at2759"/>
<keyword evidence="1 3" id="KW-0732">Signal</keyword>
<evidence type="ECO:0000256" key="3">
    <source>
        <dbReference type="SAM" id="SignalP"/>
    </source>
</evidence>
<protein>
    <recommendedName>
        <fullName evidence="4">Yeast cell wall synthesis Kre9/Knh1-like N-terminal domain-containing protein</fullName>
    </recommendedName>
</protein>
<evidence type="ECO:0000256" key="2">
    <source>
        <dbReference type="SAM" id="MobiDB-lite"/>
    </source>
</evidence>
<reference evidence="5 6" key="1">
    <citation type="submission" date="2014-04" db="EMBL/GenBank/DDBJ databases">
        <authorList>
            <consortium name="DOE Joint Genome Institute"/>
            <person name="Kuo A."/>
            <person name="Kohler A."/>
            <person name="Costa M.D."/>
            <person name="Nagy L.G."/>
            <person name="Floudas D."/>
            <person name="Copeland A."/>
            <person name="Barry K.W."/>
            <person name="Cichocki N."/>
            <person name="Veneault-Fourrey C."/>
            <person name="LaButti K."/>
            <person name="Lindquist E.A."/>
            <person name="Lipzen A."/>
            <person name="Lundell T."/>
            <person name="Morin E."/>
            <person name="Murat C."/>
            <person name="Sun H."/>
            <person name="Tunlid A."/>
            <person name="Henrissat B."/>
            <person name="Grigoriev I.V."/>
            <person name="Hibbett D.S."/>
            <person name="Martin F."/>
            <person name="Nordberg H.P."/>
            <person name="Cantor M.N."/>
            <person name="Hua S.X."/>
        </authorList>
    </citation>
    <scope>NUCLEOTIDE SEQUENCE [LARGE SCALE GENOMIC DNA]</scope>
    <source>
        <strain evidence="5 6">Marx 270</strain>
    </source>
</reference>
<dbReference type="AlphaFoldDB" id="A0A0C3PCP8"/>
<feature type="signal peptide" evidence="3">
    <location>
        <begin position="1"/>
        <end position="17"/>
    </location>
</feature>
<feature type="chain" id="PRO_5002167861" description="Yeast cell wall synthesis Kre9/Knh1-like N-terminal domain-containing protein" evidence="3">
    <location>
        <begin position="18"/>
        <end position="197"/>
    </location>
</feature>
<dbReference type="InParanoid" id="A0A0C3PCP8"/>
<sequence>MFAQILAVAVALPFVSALSLDALTNAVTGGVVTLNWQTESSDPSYFSVLLANPIFHDTFAIANNVGSALTTLTLELPQVPVGTSYQLQGINVSDVNDVYATSPSFSIGPAPSSNTTTTTTTTTTTPGATTPSSSSIASGTVTPVGTATTPAASGATTTASSTTSSTSTNGVPYKFNFAAAPAAVVVLSAVAGAAMLF</sequence>
<dbReference type="InterPro" id="IPR018466">
    <property type="entry name" value="Kre9/Knh1-like_N"/>
</dbReference>
<evidence type="ECO:0000259" key="4">
    <source>
        <dbReference type="Pfam" id="PF10342"/>
    </source>
</evidence>
<gene>
    <name evidence="5" type="ORF">M404DRAFT_511603</name>
</gene>
<dbReference type="EMBL" id="KN831966">
    <property type="protein sequence ID" value="KIO05514.1"/>
    <property type="molecule type" value="Genomic_DNA"/>
</dbReference>
<organism evidence="5 6">
    <name type="scientific">Pisolithus tinctorius Marx 270</name>
    <dbReference type="NCBI Taxonomy" id="870435"/>
    <lineage>
        <taxon>Eukaryota</taxon>
        <taxon>Fungi</taxon>
        <taxon>Dikarya</taxon>
        <taxon>Basidiomycota</taxon>
        <taxon>Agaricomycotina</taxon>
        <taxon>Agaricomycetes</taxon>
        <taxon>Agaricomycetidae</taxon>
        <taxon>Boletales</taxon>
        <taxon>Sclerodermatineae</taxon>
        <taxon>Pisolithaceae</taxon>
        <taxon>Pisolithus</taxon>
    </lineage>
</organism>
<proteinExistence type="predicted"/>
<keyword evidence="6" id="KW-1185">Reference proteome</keyword>
<feature type="region of interest" description="Disordered" evidence="2">
    <location>
        <begin position="109"/>
        <end position="167"/>
    </location>
</feature>
<feature type="domain" description="Yeast cell wall synthesis Kre9/Knh1-like N-terminal" evidence="4">
    <location>
        <begin position="27"/>
        <end position="107"/>
    </location>
</feature>
<dbReference type="HOGENOM" id="CLU_107694_0_0_1"/>
<evidence type="ECO:0000313" key="5">
    <source>
        <dbReference type="EMBL" id="KIO05514.1"/>
    </source>
</evidence>
<dbReference type="Pfam" id="PF10342">
    <property type="entry name" value="Kre9_KNH"/>
    <property type="match status" value="1"/>
</dbReference>